<dbReference type="EC" id="2.7.1.49" evidence="2"/>
<sequence>MKVILTIGGSDPSGGAGIQADIKTFGAARMYGTSVITALTAQNSTGVMDIYPVPPEMVQKQLDAVFSDMDIQAVKIGMLATLQNVELVARCLQERSPRFIILDPVLKSSTGTPLLEENAINILKNALFPLATVITPNISEASYFAGMPVSDIPSMKEASAILQSFGSSNILIKGGHLEGLPVDVLYNGKKFFLFETTRVVTNNGRGLGCTFASAITVGLARGMTIEESVDSAKKFIIKALNHPFKIGHGKGPLNHNVALT</sequence>
<organism evidence="8 9">
    <name type="scientific">Candidatus Schekmanbacteria bacterium RBG_13_48_7</name>
    <dbReference type="NCBI Taxonomy" id="1817878"/>
    <lineage>
        <taxon>Bacteria</taxon>
        <taxon>Candidatus Schekmaniibacteriota</taxon>
    </lineage>
</organism>
<dbReference type="GO" id="GO:0009228">
    <property type="term" value="P:thiamine biosynthetic process"/>
    <property type="evidence" value="ECO:0007669"/>
    <property type="project" value="InterPro"/>
</dbReference>
<accession>A0A1F7RYA9</accession>
<dbReference type="InterPro" id="IPR029056">
    <property type="entry name" value="Ribokinase-like"/>
</dbReference>
<evidence type="ECO:0000256" key="3">
    <source>
        <dbReference type="ARBA" id="ARBA00022679"/>
    </source>
</evidence>
<evidence type="ECO:0000313" key="8">
    <source>
        <dbReference type="EMBL" id="OGL46556.1"/>
    </source>
</evidence>
<dbReference type="InterPro" id="IPR004399">
    <property type="entry name" value="HMP/HMP-P_kinase_dom"/>
</dbReference>
<dbReference type="PANTHER" id="PTHR20858:SF17">
    <property type="entry name" value="HYDROXYMETHYLPYRIMIDINE_PHOSPHOMETHYLPYRIMIDINE KINASE THI20-RELATED"/>
    <property type="match status" value="1"/>
</dbReference>
<protein>
    <recommendedName>
        <fullName evidence="2">hydroxymethylpyrimidine kinase</fullName>
        <ecNumber evidence="2">2.7.1.49</ecNumber>
    </recommendedName>
</protein>
<reference evidence="8 9" key="1">
    <citation type="journal article" date="2016" name="Nat. Commun.">
        <title>Thousands of microbial genomes shed light on interconnected biogeochemical processes in an aquifer system.</title>
        <authorList>
            <person name="Anantharaman K."/>
            <person name="Brown C.T."/>
            <person name="Hug L.A."/>
            <person name="Sharon I."/>
            <person name="Castelle C.J."/>
            <person name="Probst A.J."/>
            <person name="Thomas B.C."/>
            <person name="Singh A."/>
            <person name="Wilkins M.J."/>
            <person name="Karaoz U."/>
            <person name="Brodie E.L."/>
            <person name="Williams K.H."/>
            <person name="Hubbard S.S."/>
            <person name="Banfield J.F."/>
        </authorList>
    </citation>
    <scope>NUCLEOTIDE SEQUENCE [LARGE SCALE GENOMIC DNA]</scope>
</reference>
<evidence type="ECO:0000256" key="2">
    <source>
        <dbReference type="ARBA" id="ARBA00012135"/>
    </source>
</evidence>
<dbReference type="InterPro" id="IPR013749">
    <property type="entry name" value="PM/HMP-P_kinase-1"/>
</dbReference>
<dbReference type="AlphaFoldDB" id="A0A1F7RYA9"/>
<dbReference type="Gene3D" id="3.40.1190.20">
    <property type="match status" value="1"/>
</dbReference>
<keyword evidence="3" id="KW-0808">Transferase</keyword>
<evidence type="ECO:0000256" key="1">
    <source>
        <dbReference type="ARBA" id="ARBA00004948"/>
    </source>
</evidence>
<comment type="caution">
    <text evidence="8">The sequence shown here is derived from an EMBL/GenBank/DDBJ whole genome shotgun (WGS) entry which is preliminary data.</text>
</comment>
<evidence type="ECO:0000256" key="6">
    <source>
        <dbReference type="ARBA" id="ARBA00022840"/>
    </source>
</evidence>
<proteinExistence type="predicted"/>
<dbReference type="EMBL" id="MGDD01000123">
    <property type="protein sequence ID" value="OGL46556.1"/>
    <property type="molecule type" value="Genomic_DNA"/>
</dbReference>
<evidence type="ECO:0000313" key="9">
    <source>
        <dbReference type="Proteomes" id="UP000179266"/>
    </source>
</evidence>
<keyword evidence="6" id="KW-0067">ATP-binding</keyword>
<dbReference type="FunFam" id="3.40.1190.20:FF:000003">
    <property type="entry name" value="Phosphomethylpyrimidine kinase ThiD"/>
    <property type="match status" value="1"/>
</dbReference>
<dbReference type="GO" id="GO:0008972">
    <property type="term" value="F:phosphomethylpyrimidine kinase activity"/>
    <property type="evidence" value="ECO:0007669"/>
    <property type="project" value="InterPro"/>
</dbReference>
<dbReference type="Proteomes" id="UP000179266">
    <property type="component" value="Unassembled WGS sequence"/>
</dbReference>
<keyword evidence="4" id="KW-0547">Nucleotide-binding</keyword>
<dbReference type="SUPFAM" id="SSF53613">
    <property type="entry name" value="Ribokinase-like"/>
    <property type="match status" value="1"/>
</dbReference>
<dbReference type="NCBIfam" id="TIGR00097">
    <property type="entry name" value="HMP-P_kinase"/>
    <property type="match status" value="1"/>
</dbReference>
<dbReference type="PANTHER" id="PTHR20858">
    <property type="entry name" value="PHOSPHOMETHYLPYRIMIDINE KINASE"/>
    <property type="match status" value="1"/>
</dbReference>
<evidence type="ECO:0000256" key="4">
    <source>
        <dbReference type="ARBA" id="ARBA00022741"/>
    </source>
</evidence>
<dbReference type="GO" id="GO:0005524">
    <property type="term" value="F:ATP binding"/>
    <property type="evidence" value="ECO:0007669"/>
    <property type="project" value="UniProtKB-KW"/>
</dbReference>
<name>A0A1F7RYA9_9BACT</name>
<dbReference type="Pfam" id="PF08543">
    <property type="entry name" value="Phos_pyr_kin"/>
    <property type="match status" value="1"/>
</dbReference>
<gene>
    <name evidence="8" type="ORF">A2161_22325</name>
</gene>
<comment type="pathway">
    <text evidence="1">Cofactor biosynthesis; thiamine diphosphate biosynthesis.</text>
</comment>
<keyword evidence="5 8" id="KW-0418">Kinase</keyword>
<evidence type="ECO:0000259" key="7">
    <source>
        <dbReference type="Pfam" id="PF08543"/>
    </source>
</evidence>
<dbReference type="GO" id="GO:0005829">
    <property type="term" value="C:cytosol"/>
    <property type="evidence" value="ECO:0007669"/>
    <property type="project" value="TreeGrafter"/>
</dbReference>
<evidence type="ECO:0000256" key="5">
    <source>
        <dbReference type="ARBA" id="ARBA00022777"/>
    </source>
</evidence>
<feature type="domain" description="Pyridoxamine kinase/Phosphomethylpyrimidine kinase" evidence="7">
    <location>
        <begin position="11"/>
        <end position="254"/>
    </location>
</feature>
<dbReference type="GO" id="GO:0008902">
    <property type="term" value="F:hydroxymethylpyrimidine kinase activity"/>
    <property type="evidence" value="ECO:0007669"/>
    <property type="project" value="UniProtKB-EC"/>
</dbReference>
<dbReference type="CDD" id="cd01169">
    <property type="entry name" value="HMPP_kinase"/>
    <property type="match status" value="1"/>
</dbReference>